<dbReference type="InterPro" id="IPR011009">
    <property type="entry name" value="Kinase-like_dom_sf"/>
</dbReference>
<dbReference type="InterPro" id="IPR002575">
    <property type="entry name" value="Aminoglycoside_PTrfase"/>
</dbReference>
<evidence type="ECO:0000313" key="2">
    <source>
        <dbReference type="EMBL" id="MDV6287011.1"/>
    </source>
</evidence>
<dbReference type="Proteomes" id="UP001185737">
    <property type="component" value="Unassembled WGS sequence"/>
</dbReference>
<keyword evidence="3" id="KW-1185">Reference proteome</keyword>
<feature type="domain" description="Aminoglycoside phosphotransferase" evidence="1">
    <location>
        <begin position="37"/>
        <end position="238"/>
    </location>
</feature>
<dbReference type="Pfam" id="PF01636">
    <property type="entry name" value="APH"/>
    <property type="match status" value="1"/>
</dbReference>
<reference evidence="2 3" key="1">
    <citation type="submission" date="2023-10" db="EMBL/GenBank/DDBJ databases">
        <title>Development of a sustainable strategy for remediation of hydrocarbon-contaminated territories based on the waste exchange concept.</title>
        <authorList>
            <person name="Krivoruchko A."/>
        </authorList>
    </citation>
    <scope>NUCLEOTIDE SEQUENCE [LARGE SCALE GENOMIC DNA]</scope>
    <source>
        <strain evidence="2 3">IEGM 60</strain>
    </source>
</reference>
<evidence type="ECO:0000259" key="1">
    <source>
        <dbReference type="Pfam" id="PF01636"/>
    </source>
</evidence>
<comment type="caution">
    <text evidence="2">The sequence shown here is derived from an EMBL/GenBank/DDBJ whole genome shotgun (WGS) entry which is preliminary data.</text>
</comment>
<name>A0ABU4CTW9_RHOJO</name>
<organism evidence="2 3">
    <name type="scientific">Rhodococcus jostii</name>
    <dbReference type="NCBI Taxonomy" id="132919"/>
    <lineage>
        <taxon>Bacteria</taxon>
        <taxon>Bacillati</taxon>
        <taxon>Actinomycetota</taxon>
        <taxon>Actinomycetes</taxon>
        <taxon>Mycobacteriales</taxon>
        <taxon>Nocardiaceae</taxon>
        <taxon>Rhodococcus</taxon>
    </lineage>
</organism>
<accession>A0ABU4CTW9</accession>
<protein>
    <submittedName>
        <fullName evidence="2">Phosphotransferase</fullName>
    </submittedName>
</protein>
<sequence length="275" mass="30854">MSTEQADHITRWLPGARLCADMSWNLVDTVVLDVESERGRFVIKAAGPGNHHIGREITAHHTFTECLVRTGHAAALVEHDRSANLLVTRYLDGSLVMGSEAEFDCETYRQAGVLLRTFHDQAARIDAGWEAAAVAKSLAWLKKPNRISESVLASVQDILVSHRPQPVVVVPTHGDWQPRNWLVDQRNVKAIDFGRFDWRPAMSDFCRLAARQWSDNAALEHAFLAGYGSEPRDPEQWRVITLHEAVGTAVWAYQVGDEPFENEGHRMLANALDLF</sequence>
<dbReference type="EMBL" id="JAWLKA010000067">
    <property type="protein sequence ID" value="MDV6287011.1"/>
    <property type="molecule type" value="Genomic_DNA"/>
</dbReference>
<gene>
    <name evidence="2" type="ORF">R3Q59_41845</name>
</gene>
<proteinExistence type="predicted"/>
<evidence type="ECO:0000313" key="3">
    <source>
        <dbReference type="Proteomes" id="UP001185737"/>
    </source>
</evidence>
<dbReference type="SUPFAM" id="SSF56112">
    <property type="entry name" value="Protein kinase-like (PK-like)"/>
    <property type="match status" value="1"/>
</dbReference>
<dbReference type="Gene3D" id="3.90.1200.10">
    <property type="match status" value="1"/>
</dbReference>
<dbReference type="RefSeq" id="WP_317571951.1">
    <property type="nucleotide sequence ID" value="NZ_JAWLKA010000067.1"/>
</dbReference>